<dbReference type="EMBL" id="VFPS01000009">
    <property type="protein sequence ID" value="TQM90012.1"/>
    <property type="molecule type" value="Genomic_DNA"/>
</dbReference>
<dbReference type="RefSeq" id="WP_229661511.1">
    <property type="nucleotide sequence ID" value="NZ_BJNA01000016.1"/>
</dbReference>
<feature type="region of interest" description="Disordered" evidence="1">
    <location>
        <begin position="1"/>
        <end position="31"/>
    </location>
</feature>
<name>A0A4Y3UL62_9MICO</name>
<dbReference type="InterPro" id="IPR050266">
    <property type="entry name" value="AB_hydrolase_sf"/>
</dbReference>
<keyword evidence="4" id="KW-1185">Reference proteome</keyword>
<evidence type="ECO:0000313" key="3">
    <source>
        <dbReference type="EMBL" id="TQM90012.1"/>
    </source>
</evidence>
<feature type="domain" description="AB hydrolase-1" evidence="2">
    <location>
        <begin position="74"/>
        <end position="186"/>
    </location>
</feature>
<evidence type="ECO:0000313" key="4">
    <source>
        <dbReference type="Proteomes" id="UP000319804"/>
    </source>
</evidence>
<gene>
    <name evidence="3" type="ORF">FHX68_3089</name>
</gene>
<proteinExistence type="predicted"/>
<dbReference type="PRINTS" id="PR00111">
    <property type="entry name" value="ABHYDROLASE"/>
</dbReference>
<dbReference type="PANTHER" id="PTHR43798">
    <property type="entry name" value="MONOACYLGLYCEROL LIPASE"/>
    <property type="match status" value="1"/>
</dbReference>
<dbReference type="Pfam" id="PF00561">
    <property type="entry name" value="Abhydrolase_1"/>
    <property type="match status" value="1"/>
</dbReference>
<reference evidence="3 4" key="1">
    <citation type="submission" date="2019-06" db="EMBL/GenBank/DDBJ databases">
        <title>Sequencing the genomes of 1000 actinobacteria strains.</title>
        <authorList>
            <person name="Klenk H.-P."/>
        </authorList>
    </citation>
    <scope>NUCLEOTIDE SEQUENCE [LARGE SCALE GENOMIC DNA]</scope>
    <source>
        <strain evidence="3 4">DSM 20427</strain>
    </source>
</reference>
<protein>
    <submittedName>
        <fullName evidence="3">Alpha-beta hydrolase superfamily lysophospholipase</fullName>
    </submittedName>
</protein>
<organism evidence="3 4">
    <name type="scientific">Microbacterium lacticum</name>
    <dbReference type="NCBI Taxonomy" id="33885"/>
    <lineage>
        <taxon>Bacteria</taxon>
        <taxon>Bacillati</taxon>
        <taxon>Actinomycetota</taxon>
        <taxon>Actinomycetes</taxon>
        <taxon>Micrococcales</taxon>
        <taxon>Microbacteriaceae</taxon>
        <taxon>Microbacterium</taxon>
    </lineage>
</organism>
<dbReference type="Proteomes" id="UP000319804">
    <property type="component" value="Unassembled WGS sequence"/>
</dbReference>
<dbReference type="InterPro" id="IPR000073">
    <property type="entry name" value="AB_hydrolase_1"/>
</dbReference>
<feature type="compositionally biased region" description="Basic and acidic residues" evidence="1">
    <location>
        <begin position="22"/>
        <end position="31"/>
    </location>
</feature>
<dbReference type="GO" id="GO:0016020">
    <property type="term" value="C:membrane"/>
    <property type="evidence" value="ECO:0007669"/>
    <property type="project" value="TreeGrafter"/>
</dbReference>
<accession>A0A4Y3UL62</accession>
<dbReference type="AlphaFoldDB" id="A0A4Y3UL62"/>
<evidence type="ECO:0000259" key="2">
    <source>
        <dbReference type="Pfam" id="PF00561"/>
    </source>
</evidence>
<keyword evidence="3" id="KW-0378">Hydrolase</keyword>
<comment type="caution">
    <text evidence="3">The sequence shown here is derived from an EMBL/GenBank/DDBJ whole genome shotgun (WGS) entry which is preliminary data.</text>
</comment>
<feature type="compositionally biased region" description="Low complexity" evidence="1">
    <location>
        <begin position="10"/>
        <end position="21"/>
    </location>
</feature>
<dbReference type="Gene3D" id="3.40.50.1820">
    <property type="entry name" value="alpha/beta hydrolase"/>
    <property type="match status" value="1"/>
</dbReference>
<sequence>MASDDNSPQTTAESAAETVTEAVKDASADVAEKVDRAIDEATGVRPDDGEIEEFTYDGSTLIAERRGEAPAPRTVLLVHGIGMGRKVFADLVQRVEEGAVVVAVDLPGYGDAPEPPRTPTIERLADLVAAYLRHLGRGPALLLGHSMGTQVVTEVAVRHPDLVDRLVLVAPTVDRRHRRALVQLWRLGRDLLGESGKVLLLGAREYLHAGPNLGRKMQAMLVHRPEDAHPKITAPTLVVRGELDVVVPQAWFDEVVAGIPDATPFVIEGHHHETLIRTAGPAAAEIRRWLAET</sequence>
<dbReference type="SUPFAM" id="SSF53474">
    <property type="entry name" value="alpha/beta-Hydrolases"/>
    <property type="match status" value="1"/>
</dbReference>
<dbReference type="GO" id="GO:0016787">
    <property type="term" value="F:hydrolase activity"/>
    <property type="evidence" value="ECO:0007669"/>
    <property type="project" value="UniProtKB-KW"/>
</dbReference>
<evidence type="ECO:0000256" key="1">
    <source>
        <dbReference type="SAM" id="MobiDB-lite"/>
    </source>
</evidence>
<dbReference type="PANTHER" id="PTHR43798:SF33">
    <property type="entry name" value="HYDROLASE, PUTATIVE (AFU_ORTHOLOGUE AFUA_2G14860)-RELATED"/>
    <property type="match status" value="1"/>
</dbReference>
<dbReference type="InterPro" id="IPR029058">
    <property type="entry name" value="AB_hydrolase_fold"/>
</dbReference>